<dbReference type="InterPro" id="IPR036291">
    <property type="entry name" value="NAD(P)-bd_dom_sf"/>
</dbReference>
<evidence type="ECO:0000256" key="2">
    <source>
        <dbReference type="RuleBase" id="RU000363"/>
    </source>
</evidence>
<dbReference type="AlphaFoldDB" id="A0ABD0TE04"/>
<dbReference type="GO" id="GO:0016491">
    <property type="term" value="F:oxidoreductase activity"/>
    <property type="evidence" value="ECO:0007669"/>
    <property type="project" value="UniProtKB-KW"/>
</dbReference>
<comment type="similarity">
    <text evidence="2">Belongs to the short-chain dehydrogenases/reductases (SDR) family.</text>
</comment>
<dbReference type="PANTHER" id="PTHR43313:SF36">
    <property type="entry name" value="D-BETA-HYDROXYBUTYRATE DEHYDROGENASE, MITOCHONDRIAL"/>
    <property type="match status" value="1"/>
</dbReference>
<protein>
    <recommendedName>
        <fullName evidence="5">D-beta-hydroxybutyrate dehydrogenase, mitochondrial</fullName>
    </recommendedName>
</protein>
<gene>
    <name evidence="3" type="ORF">ABMA28_015018</name>
</gene>
<comment type="caution">
    <text evidence="3">The sequence shown here is derived from an EMBL/GenBank/DDBJ whole genome shotgun (WGS) entry which is preliminary data.</text>
</comment>
<proteinExistence type="inferred from homology"/>
<dbReference type="Pfam" id="PF00106">
    <property type="entry name" value="adh_short"/>
    <property type="match status" value="1"/>
</dbReference>
<organism evidence="3 4">
    <name type="scientific">Loxostege sticticalis</name>
    <name type="common">Beet webworm moth</name>
    <dbReference type="NCBI Taxonomy" id="481309"/>
    <lineage>
        <taxon>Eukaryota</taxon>
        <taxon>Metazoa</taxon>
        <taxon>Ecdysozoa</taxon>
        <taxon>Arthropoda</taxon>
        <taxon>Hexapoda</taxon>
        <taxon>Insecta</taxon>
        <taxon>Pterygota</taxon>
        <taxon>Neoptera</taxon>
        <taxon>Endopterygota</taxon>
        <taxon>Lepidoptera</taxon>
        <taxon>Glossata</taxon>
        <taxon>Ditrysia</taxon>
        <taxon>Pyraloidea</taxon>
        <taxon>Crambidae</taxon>
        <taxon>Pyraustinae</taxon>
        <taxon>Loxostege</taxon>
    </lineage>
</organism>
<dbReference type="SUPFAM" id="SSF51735">
    <property type="entry name" value="NAD(P)-binding Rossmann-fold domains"/>
    <property type="match status" value="1"/>
</dbReference>
<dbReference type="Proteomes" id="UP001549921">
    <property type="component" value="Unassembled WGS sequence"/>
</dbReference>
<evidence type="ECO:0008006" key="5">
    <source>
        <dbReference type="Google" id="ProtNLM"/>
    </source>
</evidence>
<dbReference type="EMBL" id="JBEDNZ010000006">
    <property type="protein sequence ID" value="KAL0841304.1"/>
    <property type="molecule type" value="Genomic_DNA"/>
</dbReference>
<dbReference type="InterPro" id="IPR020904">
    <property type="entry name" value="Sc_DH/Rdtase_CS"/>
</dbReference>
<dbReference type="PRINTS" id="PR00080">
    <property type="entry name" value="SDRFAMILY"/>
</dbReference>
<keyword evidence="1" id="KW-0560">Oxidoreductase</keyword>
<dbReference type="Gene3D" id="3.40.50.720">
    <property type="entry name" value="NAD(P)-binding Rossmann-like Domain"/>
    <property type="match status" value="1"/>
</dbReference>
<sequence>MSGTRVVAITGCDSGLGWAIAARSAREGLVTVAGMLQGTDTKAAQALKKLCAHPCPLDVTNQKSVTAFKHYVDQLLRDNPDYKLHAIVNNAGVMTIGDYEWQRPSMIEATINVNLLGAMRVVSTFLPDLRRTALQFQGTKPRVINIASHCGLQPLAGFGAYSASKAGLLAWTTALRLELAPHGLAALAFVPGGFVASSNLLSKQVNYGSSMLENLDEEQKSYYGKRITALNNYLGAVSKETSYDSLEDEVIIETFLKALTEDNPKELYKVESWTYWFYYNLLKLPLPESIRRRIMKMFLSFPDK</sequence>
<accession>A0ABD0TE04</accession>
<dbReference type="PRINTS" id="PR00081">
    <property type="entry name" value="GDHRDH"/>
</dbReference>
<dbReference type="InterPro" id="IPR002347">
    <property type="entry name" value="SDR_fam"/>
</dbReference>
<evidence type="ECO:0000256" key="1">
    <source>
        <dbReference type="ARBA" id="ARBA00023002"/>
    </source>
</evidence>
<reference evidence="3 4" key="1">
    <citation type="submission" date="2024-06" db="EMBL/GenBank/DDBJ databases">
        <title>A chromosome-level genome assembly of beet webworm, Loxostege sticticalis.</title>
        <authorList>
            <person name="Zhang Y."/>
        </authorList>
    </citation>
    <scope>NUCLEOTIDE SEQUENCE [LARGE SCALE GENOMIC DNA]</scope>
    <source>
        <strain evidence="3">AQ028</strain>
        <tissue evidence="3">Male pupae</tissue>
    </source>
</reference>
<evidence type="ECO:0000313" key="4">
    <source>
        <dbReference type="Proteomes" id="UP001549921"/>
    </source>
</evidence>
<name>A0ABD0TE04_LOXSC</name>
<dbReference type="PROSITE" id="PS00061">
    <property type="entry name" value="ADH_SHORT"/>
    <property type="match status" value="1"/>
</dbReference>
<evidence type="ECO:0000313" key="3">
    <source>
        <dbReference type="EMBL" id="KAL0841304.1"/>
    </source>
</evidence>
<dbReference type="PANTHER" id="PTHR43313">
    <property type="entry name" value="SHORT-CHAIN DEHYDROGENASE/REDUCTASE FAMILY 9C"/>
    <property type="match status" value="1"/>
</dbReference>